<evidence type="ECO:0000256" key="1">
    <source>
        <dbReference type="ARBA" id="ARBA00004496"/>
    </source>
</evidence>
<dbReference type="Proteomes" id="UP000478008">
    <property type="component" value="Unassembled WGS sequence"/>
</dbReference>
<dbReference type="Gene3D" id="6.10.140.2220">
    <property type="match status" value="1"/>
</dbReference>
<evidence type="ECO:0000256" key="8">
    <source>
        <dbReference type="SAM" id="MobiDB-lite"/>
    </source>
</evidence>
<dbReference type="GO" id="GO:0005737">
    <property type="term" value="C:cytoplasm"/>
    <property type="evidence" value="ECO:0007669"/>
    <property type="project" value="UniProtKB-SubCell"/>
</dbReference>
<feature type="region of interest" description="Disordered" evidence="8">
    <location>
        <begin position="675"/>
        <end position="727"/>
    </location>
</feature>
<dbReference type="PANTHER" id="PTHR47442:SF1">
    <property type="entry name" value="MYND-TYPE ZINC FINGER PROTEIN MUB1"/>
    <property type="match status" value="1"/>
</dbReference>
<sequence>MRNSNNKSVHVNKAAVSITSTLYDRRALDCTEDKPLVNSLNHLTFLASSSGKVRQALSQDGGLERLVDILYECRNPQTEAQKCIYAWKWVLAFQSLVLVGTRGTEKMRRKVVQAGVLPIIATILDNYLITQKMDWVTEFSSRSSTAGMAMGGPMPIAGPGPAPVASTGPTLQNEPDNINVDTDSDTAVNDGITDTQVNTVFRQVRSLLEQANQTIMEARAEIGKQGCEKSNFPAFPSSHTRLNGEYGRIRGCIRFLQLLDRLCEPGGPAAASEYPDLVRDTSFAGHMAGCQDVCNLLKLSTAWTGCLPFLEHFEEKLNQSVPREFESGVLVPKEDDVIWSLQLLAFVSKYTSLRYEMANNYIVSGLSLRSGNLPPPLEPDSGLPQADDLVFNDCDYFHFVSDTPPENPFVLFPGFRNSGFGEAGSSSVCGCDCDGVSHDCQCDSSNSRSISNGQSISNCQSISNGQCDSSNCQSIPNHQSTVSLPSLHQHADLLNSYDSILNEQNPFIEAKKLEKLTVDAARYAHRQYRRLRIKNRQVHQDSLARYAVRWDYETSWDELSTPVSQSACIDEQIKPIRRVNIFPLVEKFTVRHLYSRDINYWSSVIVRNYNRKDETKGGRRQCAYFGCRKWEQDPRQFAKCRRCKRAKYCSKECQSKAWTYHKYWCNAVGSTSAEGNSSSSSHHHSHQNPRDSTPVTSENSQSGSSRSESETSSDVMNAPRLPTGFFG</sequence>
<dbReference type="GO" id="GO:1990304">
    <property type="term" value="C:MUB1-RAD6-UBR2 ubiquitin ligase complex"/>
    <property type="evidence" value="ECO:0007669"/>
    <property type="project" value="TreeGrafter"/>
</dbReference>
<comment type="subcellular location">
    <subcellularLocation>
        <location evidence="1">Cytoplasm</location>
    </subcellularLocation>
</comment>
<dbReference type="InterPro" id="IPR051664">
    <property type="entry name" value="MYND-type_zinc_finger"/>
</dbReference>
<dbReference type="GO" id="GO:0007163">
    <property type="term" value="P:establishment or maintenance of cell polarity"/>
    <property type="evidence" value="ECO:0007669"/>
    <property type="project" value="TreeGrafter"/>
</dbReference>
<dbReference type="SUPFAM" id="SSF144232">
    <property type="entry name" value="HIT/MYND zinc finger-like"/>
    <property type="match status" value="1"/>
</dbReference>
<protein>
    <submittedName>
        <fullName evidence="10">DEBR0S6_01596g1_1</fullName>
    </submittedName>
</protein>
<organism evidence="10 11">
    <name type="scientific">Dekkera bruxellensis</name>
    <name type="common">Brettanomyces custersii</name>
    <dbReference type="NCBI Taxonomy" id="5007"/>
    <lineage>
        <taxon>Eukaryota</taxon>
        <taxon>Fungi</taxon>
        <taxon>Dikarya</taxon>
        <taxon>Ascomycota</taxon>
        <taxon>Saccharomycotina</taxon>
        <taxon>Pichiomycetes</taxon>
        <taxon>Pichiales</taxon>
        <taxon>Pichiaceae</taxon>
        <taxon>Brettanomyces</taxon>
    </lineage>
</organism>
<keyword evidence="11" id="KW-1185">Reference proteome</keyword>
<feature type="compositionally biased region" description="Low complexity" evidence="8">
    <location>
        <begin position="697"/>
        <end position="713"/>
    </location>
</feature>
<dbReference type="GO" id="GO:0006511">
    <property type="term" value="P:ubiquitin-dependent protein catabolic process"/>
    <property type="evidence" value="ECO:0007669"/>
    <property type="project" value="TreeGrafter"/>
</dbReference>
<evidence type="ECO:0000256" key="4">
    <source>
        <dbReference type="ARBA" id="ARBA00022723"/>
    </source>
</evidence>
<keyword evidence="3" id="KW-0963">Cytoplasm</keyword>
<keyword evidence="6" id="KW-0862">Zinc</keyword>
<evidence type="ECO:0000256" key="7">
    <source>
        <dbReference type="PROSITE-ProRule" id="PRU00134"/>
    </source>
</evidence>
<evidence type="ECO:0000313" key="10">
    <source>
        <dbReference type="EMBL" id="VUG19860.1"/>
    </source>
</evidence>
<evidence type="ECO:0000259" key="9">
    <source>
        <dbReference type="PROSITE" id="PS50865"/>
    </source>
</evidence>
<gene>
    <name evidence="10" type="ORF">DEBR0S6_01596G</name>
</gene>
<evidence type="ECO:0000256" key="6">
    <source>
        <dbReference type="ARBA" id="ARBA00022833"/>
    </source>
</evidence>
<evidence type="ECO:0000313" key="11">
    <source>
        <dbReference type="Proteomes" id="UP000478008"/>
    </source>
</evidence>
<dbReference type="PROSITE" id="PS50865">
    <property type="entry name" value="ZF_MYND_2"/>
    <property type="match status" value="1"/>
</dbReference>
<dbReference type="GO" id="GO:0008270">
    <property type="term" value="F:zinc ion binding"/>
    <property type="evidence" value="ECO:0007669"/>
    <property type="project" value="UniProtKB-KW"/>
</dbReference>
<keyword evidence="4" id="KW-0479">Metal-binding</keyword>
<evidence type="ECO:0000256" key="2">
    <source>
        <dbReference type="ARBA" id="ARBA00010655"/>
    </source>
</evidence>
<comment type="similarity">
    <text evidence="2">Belongs to the MUB1/samB family.</text>
</comment>
<dbReference type="PANTHER" id="PTHR47442">
    <property type="entry name" value="MYND-TYPE ZINC FINGER PROTEIN MUB1"/>
    <property type="match status" value="1"/>
</dbReference>
<evidence type="ECO:0000256" key="5">
    <source>
        <dbReference type="ARBA" id="ARBA00022771"/>
    </source>
</evidence>
<dbReference type="AlphaFoldDB" id="A0A7D9H2I2"/>
<reference evidence="10 11" key="1">
    <citation type="submission" date="2019-07" db="EMBL/GenBank/DDBJ databases">
        <authorList>
            <person name="Friedrich A."/>
            <person name="Schacherer J."/>
        </authorList>
    </citation>
    <scope>NUCLEOTIDE SEQUENCE [LARGE SCALE GENOMIC DNA]</scope>
</reference>
<dbReference type="EMBL" id="CABFWN010000006">
    <property type="protein sequence ID" value="VUG19860.1"/>
    <property type="molecule type" value="Genomic_DNA"/>
</dbReference>
<dbReference type="Pfam" id="PF01753">
    <property type="entry name" value="zf-MYND"/>
    <property type="match status" value="1"/>
</dbReference>
<dbReference type="InterPro" id="IPR002893">
    <property type="entry name" value="Znf_MYND"/>
</dbReference>
<evidence type="ECO:0000256" key="3">
    <source>
        <dbReference type="ARBA" id="ARBA00022490"/>
    </source>
</evidence>
<name>A0A7D9H2I2_DEKBR</name>
<proteinExistence type="inferred from homology"/>
<accession>A0A7D9H2I2</accession>
<keyword evidence="5 7" id="KW-0863">Zinc-finger</keyword>
<feature type="domain" description="MYND-type" evidence="9">
    <location>
        <begin position="624"/>
        <end position="665"/>
    </location>
</feature>